<evidence type="ECO:0000256" key="4">
    <source>
        <dbReference type="ARBA" id="ARBA00022801"/>
    </source>
</evidence>
<dbReference type="Gene3D" id="3.40.1790.10">
    <property type="entry name" value="Indigoidine synthase domain"/>
    <property type="match status" value="1"/>
</dbReference>
<dbReference type="GO" id="GO:0016301">
    <property type="term" value="F:kinase activity"/>
    <property type="evidence" value="ECO:0007669"/>
    <property type="project" value="UniProtKB-KW"/>
</dbReference>
<dbReference type="FunCoup" id="A0A0C2T4P4">
    <property type="interactions" value="28"/>
</dbReference>
<keyword evidence="6" id="KW-0456">Lyase</keyword>
<feature type="domain" description="Carbohydrate kinase PfkB" evidence="8">
    <location>
        <begin position="373"/>
        <end position="549"/>
    </location>
</feature>
<keyword evidence="4" id="KW-0378">Hydrolase</keyword>
<dbReference type="SUPFAM" id="SSF53613">
    <property type="entry name" value="Ribokinase-like"/>
    <property type="match status" value="1"/>
</dbReference>
<dbReference type="InterPro" id="IPR011611">
    <property type="entry name" value="PfkB_dom"/>
</dbReference>
<evidence type="ECO:0000256" key="3">
    <source>
        <dbReference type="ARBA" id="ARBA00022777"/>
    </source>
</evidence>
<dbReference type="Proteomes" id="UP000054549">
    <property type="component" value="Unassembled WGS sequence"/>
</dbReference>
<keyword evidence="7" id="KW-0326">Glycosidase</keyword>
<dbReference type="STRING" id="946122.A0A0C2T4P4"/>
<keyword evidence="1" id="KW-0808">Transferase</keyword>
<dbReference type="EMBL" id="KN818223">
    <property type="protein sequence ID" value="KIL70885.1"/>
    <property type="molecule type" value="Genomic_DNA"/>
</dbReference>
<evidence type="ECO:0000259" key="8">
    <source>
        <dbReference type="Pfam" id="PF00294"/>
    </source>
</evidence>
<evidence type="ECO:0000256" key="7">
    <source>
        <dbReference type="ARBA" id="ARBA00023295"/>
    </source>
</evidence>
<dbReference type="HOGENOM" id="CLU_012201_3_2_1"/>
<dbReference type="GO" id="GO:0005737">
    <property type="term" value="C:cytoplasm"/>
    <property type="evidence" value="ECO:0007669"/>
    <property type="project" value="TreeGrafter"/>
</dbReference>
<evidence type="ECO:0000256" key="6">
    <source>
        <dbReference type="ARBA" id="ARBA00023239"/>
    </source>
</evidence>
<organism evidence="9 10">
    <name type="scientific">Amanita muscaria (strain Koide BX008)</name>
    <dbReference type="NCBI Taxonomy" id="946122"/>
    <lineage>
        <taxon>Eukaryota</taxon>
        <taxon>Fungi</taxon>
        <taxon>Dikarya</taxon>
        <taxon>Basidiomycota</taxon>
        <taxon>Agaricomycotina</taxon>
        <taxon>Agaricomycetes</taxon>
        <taxon>Agaricomycetidae</taxon>
        <taxon>Agaricales</taxon>
        <taxon>Pluteineae</taxon>
        <taxon>Amanitaceae</taxon>
        <taxon>Amanita</taxon>
    </lineage>
</organism>
<dbReference type="InterPro" id="IPR029056">
    <property type="entry name" value="Ribokinase-like"/>
</dbReference>
<dbReference type="InterPro" id="IPR007342">
    <property type="entry name" value="PsuG"/>
</dbReference>
<dbReference type="Pfam" id="PF00294">
    <property type="entry name" value="PfkB"/>
    <property type="match status" value="2"/>
</dbReference>
<keyword evidence="3" id="KW-0418">Kinase</keyword>
<dbReference type="OrthoDB" id="198885at2759"/>
<evidence type="ECO:0000256" key="1">
    <source>
        <dbReference type="ARBA" id="ARBA00022679"/>
    </source>
</evidence>
<evidence type="ECO:0000256" key="2">
    <source>
        <dbReference type="ARBA" id="ARBA00022723"/>
    </source>
</evidence>
<keyword evidence="2" id="KW-0479">Metal-binding</keyword>
<dbReference type="AlphaFoldDB" id="A0A0C2T4P4"/>
<dbReference type="HAMAP" id="MF_01876">
    <property type="entry name" value="PsiMP_glycosidase"/>
    <property type="match status" value="1"/>
</dbReference>
<dbReference type="PANTHER" id="PTHR42909:SF1">
    <property type="entry name" value="CARBOHYDRATE KINASE PFKB DOMAIN-CONTAINING PROTEIN"/>
    <property type="match status" value="1"/>
</dbReference>
<evidence type="ECO:0000313" key="10">
    <source>
        <dbReference type="Proteomes" id="UP000054549"/>
    </source>
</evidence>
<feature type="domain" description="Carbohydrate kinase PfkB" evidence="8">
    <location>
        <begin position="707"/>
        <end position="769"/>
    </location>
</feature>
<sequence>MSSCRFRPRWSRLEVRNISTASHLKTALERGAPIDIHPEVEHALANKKPVVALETAVITHGLPQPHNYNLCRSLENIVRSTGSIPATIGMIGGRVKIGLEESEVQRLAEKTFKPVKLSRRDVAAAIATKSDGGTTCSATLLFAALTNIKVFSTGGLGGVHRGGENSMDISADLGELARSPVGLVSAGVKSILDIGRTLEYLETLGVPVISYSDTREFPAFFSRCSGFEAPWNVFDPLTAAKILHAQWQLGMKNGALIAVPIPEEYEAVGATIQDAVDQAVAEAERNGISKRGKEVTPWLLQRVNELTNGASLLSNIELLCNTARIGGQIAVRYHQLELLGGDEGTSTPFLPIQNQNTAREKEKDPALSRWLPTKLVVIGSAAIDITAKASTEYNPDLGKHSTTPGSVSLTLGGVGRNITEAAHRVMISASQKMEPPLLVSAIGNDSFGKLLLSETHAVGMRTDGFLEAGASQRTAVCNMILDNNGELIGGIADMDVAESLTSEQILPVIDQAKPDIVGLDGNLSSSTLTAVVKRCQAKRIKVFFEPTSVTKSSRILSAVASCLNDARPGFAPITFASPNLLELSHMYYTARSEQDLMSHFYWWSSIDSYSLASAYRTDLEQLAKRRACDEDHSKGTLSFLIDEGVAQMAINLLPFFQHLVIKCGGRGILVAMHITGPSSWLDERSNIFKRSVVAHGNSDNAIILQYFPAHSSGNVTNVTGAGDSFVGALLALLALQPDAFHSHNSLQEVIDASQQAARLTVESHLAVSPIISYQNLVKLH</sequence>
<dbReference type="PANTHER" id="PTHR42909">
    <property type="entry name" value="ZGC:136858"/>
    <property type="match status" value="1"/>
</dbReference>
<evidence type="ECO:0000313" key="9">
    <source>
        <dbReference type="EMBL" id="KIL70885.1"/>
    </source>
</evidence>
<dbReference type="Gene3D" id="3.40.1190.20">
    <property type="match status" value="1"/>
</dbReference>
<accession>A0A0C2T4P4</accession>
<keyword evidence="10" id="KW-1185">Reference proteome</keyword>
<gene>
    <name evidence="9" type="ORF">M378DRAFT_497552</name>
</gene>
<dbReference type="InterPro" id="IPR002173">
    <property type="entry name" value="Carboh/pur_kinase_PfkB_CS"/>
</dbReference>
<dbReference type="InterPro" id="IPR022830">
    <property type="entry name" value="Indigdn_synthA-like"/>
</dbReference>
<dbReference type="InParanoid" id="A0A0C2T4P4"/>
<dbReference type="PROSITE" id="PS00584">
    <property type="entry name" value="PFKB_KINASES_2"/>
    <property type="match status" value="1"/>
</dbReference>
<reference evidence="9 10" key="1">
    <citation type="submission" date="2014-04" db="EMBL/GenBank/DDBJ databases">
        <title>Evolutionary Origins and Diversification of the Mycorrhizal Mutualists.</title>
        <authorList>
            <consortium name="DOE Joint Genome Institute"/>
            <consortium name="Mycorrhizal Genomics Consortium"/>
            <person name="Kohler A."/>
            <person name="Kuo A."/>
            <person name="Nagy L.G."/>
            <person name="Floudas D."/>
            <person name="Copeland A."/>
            <person name="Barry K.W."/>
            <person name="Cichocki N."/>
            <person name="Veneault-Fourrey C."/>
            <person name="LaButti K."/>
            <person name="Lindquist E.A."/>
            <person name="Lipzen A."/>
            <person name="Lundell T."/>
            <person name="Morin E."/>
            <person name="Murat C."/>
            <person name="Riley R."/>
            <person name="Ohm R."/>
            <person name="Sun H."/>
            <person name="Tunlid A."/>
            <person name="Henrissat B."/>
            <person name="Grigoriev I.V."/>
            <person name="Hibbett D.S."/>
            <person name="Martin F."/>
        </authorList>
    </citation>
    <scope>NUCLEOTIDE SEQUENCE [LARGE SCALE GENOMIC DNA]</scope>
    <source>
        <strain evidence="9 10">Koide BX008</strain>
    </source>
</reference>
<name>A0A0C2T4P4_AMAMK</name>
<proteinExistence type="inferred from homology"/>
<dbReference type="GO" id="GO:0016798">
    <property type="term" value="F:hydrolase activity, acting on glycosyl bonds"/>
    <property type="evidence" value="ECO:0007669"/>
    <property type="project" value="UniProtKB-KW"/>
</dbReference>
<keyword evidence="5" id="KW-0464">Manganese</keyword>
<dbReference type="GO" id="GO:0046872">
    <property type="term" value="F:metal ion binding"/>
    <property type="evidence" value="ECO:0007669"/>
    <property type="project" value="UniProtKB-KW"/>
</dbReference>
<dbReference type="SUPFAM" id="SSF110581">
    <property type="entry name" value="Indigoidine synthase A-like"/>
    <property type="match status" value="1"/>
</dbReference>
<dbReference type="GO" id="GO:0004730">
    <property type="term" value="F:pseudouridylate synthase activity"/>
    <property type="evidence" value="ECO:0007669"/>
    <property type="project" value="InterPro"/>
</dbReference>
<dbReference type="Pfam" id="PF04227">
    <property type="entry name" value="Indigoidine_A"/>
    <property type="match status" value="1"/>
</dbReference>
<protein>
    <recommendedName>
        <fullName evidence="8">Carbohydrate kinase PfkB domain-containing protein</fullName>
    </recommendedName>
</protein>
<evidence type="ECO:0000256" key="5">
    <source>
        <dbReference type="ARBA" id="ARBA00023211"/>
    </source>
</evidence>